<evidence type="ECO:0008006" key="3">
    <source>
        <dbReference type="Google" id="ProtNLM"/>
    </source>
</evidence>
<feature type="transmembrane region" description="Helical" evidence="1">
    <location>
        <begin position="51"/>
        <end position="75"/>
    </location>
</feature>
<dbReference type="EMBL" id="BOMF01000147">
    <property type="protein sequence ID" value="GID50299.1"/>
    <property type="molecule type" value="Genomic_DNA"/>
</dbReference>
<evidence type="ECO:0000313" key="2">
    <source>
        <dbReference type="EMBL" id="GID50299.1"/>
    </source>
</evidence>
<accession>A0ABQ3WVK8</accession>
<protein>
    <recommendedName>
        <fullName evidence="3">PH domain-containing protein</fullName>
    </recommendedName>
</protein>
<keyword evidence="1" id="KW-1133">Transmembrane helix</keyword>
<feature type="transmembrane region" description="Helical" evidence="1">
    <location>
        <begin position="19"/>
        <end position="39"/>
    </location>
</feature>
<keyword evidence="1" id="KW-0472">Membrane</keyword>
<gene>
    <name evidence="2" type="ORF">Aca07nite_75740</name>
</gene>
<organism evidence="2">
    <name type="scientific">Actinoplanes campanulatus</name>
    <dbReference type="NCBI Taxonomy" id="113559"/>
    <lineage>
        <taxon>Bacteria</taxon>
        <taxon>Bacillati</taxon>
        <taxon>Actinomycetota</taxon>
        <taxon>Actinomycetes</taxon>
        <taxon>Micromonosporales</taxon>
        <taxon>Micromonosporaceae</taxon>
        <taxon>Actinoplanes</taxon>
    </lineage>
</organism>
<sequence length="223" mass="24427">MQYECIANYGGPVTKVWGLARFVVVYELRLWAALFRWILRRPIPVGPGVERFGYVGAVKLILGAFIAVSAVEIPILDLMIPWEPVRVAALALGVYGLFWMIGLAATMVVHPHLVGPSGLRIRNSITLDVPIAWEHVESIEVRRRSMPPGGQTQLEDGVLSLGMASQTSIDVRLTGPMVLPVRKAKGRPATTVRFHADDPEALVRAARAHLAARPSDRSETQPA</sequence>
<evidence type="ECO:0000256" key="1">
    <source>
        <dbReference type="SAM" id="Phobius"/>
    </source>
</evidence>
<keyword evidence="1" id="KW-0812">Transmembrane</keyword>
<proteinExistence type="predicted"/>
<comment type="caution">
    <text evidence="2">The sequence shown here is derived from an EMBL/GenBank/DDBJ whole genome shotgun (WGS) entry which is preliminary data.</text>
</comment>
<feature type="transmembrane region" description="Helical" evidence="1">
    <location>
        <begin position="87"/>
        <end position="110"/>
    </location>
</feature>
<reference evidence="2" key="1">
    <citation type="submission" date="2021-01" db="EMBL/GenBank/DDBJ databases">
        <title>Whole genome shotgun sequence of Actinoplanes capillaceus NBRC 16408.</title>
        <authorList>
            <person name="Komaki H."/>
            <person name="Tamura T."/>
        </authorList>
    </citation>
    <scope>NUCLEOTIDE SEQUENCE [LARGE SCALE GENOMIC DNA]</scope>
    <source>
        <strain evidence="2">NBRC 16408</strain>
    </source>
</reference>
<name>A0ABQ3WVK8_9ACTN</name>